<evidence type="ECO:0000256" key="2">
    <source>
        <dbReference type="ARBA" id="ARBA00023125"/>
    </source>
</evidence>
<dbReference type="Gene3D" id="3.30.450.40">
    <property type="match status" value="1"/>
</dbReference>
<dbReference type="InterPro" id="IPR029016">
    <property type="entry name" value="GAF-like_dom_sf"/>
</dbReference>
<feature type="domain" description="IclR-ED" evidence="5">
    <location>
        <begin position="73"/>
        <end position="258"/>
    </location>
</feature>
<protein>
    <submittedName>
        <fullName evidence="6">IclR family transcriptional regulator</fullName>
    </submittedName>
</protein>
<dbReference type="EMBL" id="CP065856">
    <property type="protein sequence ID" value="QPV61621.1"/>
    <property type="molecule type" value="Genomic_DNA"/>
</dbReference>
<feature type="domain" description="HTH iclR-type" evidence="4">
    <location>
        <begin position="13"/>
        <end position="72"/>
    </location>
</feature>
<keyword evidence="1" id="KW-0805">Transcription regulation</keyword>
<dbReference type="Pfam" id="PF01614">
    <property type="entry name" value="IclR_C"/>
    <property type="match status" value="1"/>
</dbReference>
<gene>
    <name evidence="6" type="ORF">I7X12_12745</name>
</gene>
<reference evidence="6 7" key="1">
    <citation type="submission" date="2020-12" db="EMBL/GenBank/DDBJ databases">
        <title>Halosimplex halophilum sp. nov. and Halosimplex salinum sp. nov., two new members of the genus Halosimplex.</title>
        <authorList>
            <person name="Cui H.L."/>
        </authorList>
    </citation>
    <scope>NUCLEOTIDE SEQUENCE [LARGE SCALE GENOMIC DNA]</scope>
    <source>
        <strain evidence="6 7">YGH94</strain>
    </source>
</reference>
<accession>A0A7T3FVQ3</accession>
<evidence type="ECO:0000313" key="6">
    <source>
        <dbReference type="EMBL" id="QPV61621.1"/>
    </source>
</evidence>
<keyword evidence="7" id="KW-1185">Reference proteome</keyword>
<dbReference type="InterPro" id="IPR036388">
    <property type="entry name" value="WH-like_DNA-bd_sf"/>
</dbReference>
<dbReference type="SUPFAM" id="SSF46785">
    <property type="entry name" value="Winged helix' DNA-binding domain"/>
    <property type="match status" value="1"/>
</dbReference>
<dbReference type="GO" id="GO:0003677">
    <property type="term" value="F:DNA binding"/>
    <property type="evidence" value="ECO:0007669"/>
    <property type="project" value="UniProtKB-KW"/>
</dbReference>
<dbReference type="PANTHER" id="PTHR30136:SF35">
    <property type="entry name" value="HTH-TYPE TRANSCRIPTIONAL REGULATOR RV1719"/>
    <property type="match status" value="1"/>
</dbReference>
<dbReference type="InterPro" id="IPR036390">
    <property type="entry name" value="WH_DNA-bd_sf"/>
</dbReference>
<dbReference type="GeneID" id="60589376"/>
<dbReference type="OrthoDB" id="14763at2157"/>
<dbReference type="SUPFAM" id="SSF55781">
    <property type="entry name" value="GAF domain-like"/>
    <property type="match status" value="1"/>
</dbReference>
<evidence type="ECO:0000256" key="3">
    <source>
        <dbReference type="ARBA" id="ARBA00023163"/>
    </source>
</evidence>
<keyword evidence="2" id="KW-0238">DNA-binding</keyword>
<dbReference type="InterPro" id="IPR014757">
    <property type="entry name" value="Tscrpt_reg_IclR_C"/>
</dbReference>
<dbReference type="GO" id="GO:0045892">
    <property type="term" value="P:negative regulation of DNA-templated transcription"/>
    <property type="evidence" value="ECO:0007669"/>
    <property type="project" value="TreeGrafter"/>
</dbReference>
<dbReference type="CDD" id="cd00090">
    <property type="entry name" value="HTH_ARSR"/>
    <property type="match status" value="1"/>
</dbReference>
<dbReference type="InterPro" id="IPR011991">
    <property type="entry name" value="ArsR-like_HTH"/>
</dbReference>
<evidence type="ECO:0000313" key="7">
    <source>
        <dbReference type="Proteomes" id="UP000595001"/>
    </source>
</evidence>
<dbReference type="AlphaFoldDB" id="A0A7T3FVQ3"/>
<dbReference type="PROSITE" id="PS51077">
    <property type="entry name" value="HTH_ICLR"/>
    <property type="match status" value="1"/>
</dbReference>
<dbReference type="Pfam" id="PF09339">
    <property type="entry name" value="HTH_IclR"/>
    <property type="match status" value="1"/>
</dbReference>
<dbReference type="Gene3D" id="1.10.10.10">
    <property type="entry name" value="Winged helix-like DNA-binding domain superfamily/Winged helix DNA-binding domain"/>
    <property type="match status" value="1"/>
</dbReference>
<dbReference type="GO" id="GO:0003700">
    <property type="term" value="F:DNA-binding transcription factor activity"/>
    <property type="evidence" value="ECO:0007669"/>
    <property type="project" value="TreeGrafter"/>
</dbReference>
<dbReference type="KEGG" id="hlt:I7X12_12745"/>
<proteinExistence type="predicted"/>
<dbReference type="InterPro" id="IPR050707">
    <property type="entry name" value="HTH_MetabolicPath_Reg"/>
</dbReference>
<organism evidence="6 7">
    <name type="scientific">Halosimplex litoreum</name>
    <dbReference type="NCBI Taxonomy" id="1198301"/>
    <lineage>
        <taxon>Archaea</taxon>
        <taxon>Methanobacteriati</taxon>
        <taxon>Methanobacteriota</taxon>
        <taxon>Stenosarchaea group</taxon>
        <taxon>Halobacteria</taxon>
        <taxon>Halobacteriales</taxon>
        <taxon>Haloarculaceae</taxon>
        <taxon>Halosimplex</taxon>
    </lineage>
</organism>
<dbReference type="PANTHER" id="PTHR30136">
    <property type="entry name" value="HELIX-TURN-HELIX TRANSCRIPTIONAL REGULATOR, ICLR FAMILY"/>
    <property type="match status" value="1"/>
</dbReference>
<dbReference type="Proteomes" id="UP000595001">
    <property type="component" value="Chromosome"/>
</dbReference>
<dbReference type="PROSITE" id="PS51078">
    <property type="entry name" value="ICLR_ED"/>
    <property type="match status" value="1"/>
</dbReference>
<evidence type="ECO:0000256" key="1">
    <source>
        <dbReference type="ARBA" id="ARBA00023015"/>
    </source>
</evidence>
<evidence type="ECO:0000259" key="5">
    <source>
        <dbReference type="PROSITE" id="PS51078"/>
    </source>
</evidence>
<sequence>MDTNDTESSAKRVQSTKKLFTIVDTLREAESAGVSELAERLGMAKSTVHVHLKTLEEEGYLVNDGGEYRLGLKFLEVGGEIQQRLNVFRAARPELDALAEEIGETTHLGIEETGERVLVYSSQPSDGVFDNSPLGHRTRMHWTALGKALLAELPEERVETILARQGLPDAAENTITEREELFAELGRIDETGYAVGDAEHRQGIKTIAMALHYDGSLDAPTAIGISGPKHRLEEKYQDDELADALQRTVNVIELKSKHY</sequence>
<keyword evidence="3" id="KW-0804">Transcription</keyword>
<dbReference type="InterPro" id="IPR005471">
    <property type="entry name" value="Tscrpt_reg_IclR_N"/>
</dbReference>
<dbReference type="SMART" id="SM00346">
    <property type="entry name" value="HTH_ICLR"/>
    <property type="match status" value="1"/>
</dbReference>
<dbReference type="RefSeq" id="WP_198060451.1">
    <property type="nucleotide sequence ID" value="NZ_CP065856.1"/>
</dbReference>
<name>A0A7T3FVQ3_9EURY</name>
<evidence type="ECO:0000259" key="4">
    <source>
        <dbReference type="PROSITE" id="PS51077"/>
    </source>
</evidence>